<feature type="transmembrane region" description="Helical" evidence="16">
    <location>
        <begin position="427"/>
        <end position="446"/>
    </location>
</feature>
<dbReference type="InterPro" id="IPR050398">
    <property type="entry name" value="HssS/ArlS-like"/>
</dbReference>
<evidence type="ECO:0000256" key="8">
    <source>
        <dbReference type="ARBA" id="ARBA00022741"/>
    </source>
</evidence>
<evidence type="ECO:0000313" key="18">
    <source>
        <dbReference type="EMBL" id="PZX02991.1"/>
    </source>
</evidence>
<evidence type="ECO:0000313" key="19">
    <source>
        <dbReference type="Proteomes" id="UP000248646"/>
    </source>
</evidence>
<dbReference type="SMART" id="SM00388">
    <property type="entry name" value="HisKA"/>
    <property type="match status" value="1"/>
</dbReference>
<dbReference type="GO" id="GO:0000155">
    <property type="term" value="F:phosphorelay sensor kinase activity"/>
    <property type="evidence" value="ECO:0007669"/>
    <property type="project" value="InterPro"/>
</dbReference>
<dbReference type="AlphaFoldDB" id="A0A2W7P9M5"/>
<evidence type="ECO:0000256" key="16">
    <source>
        <dbReference type="SAM" id="Phobius"/>
    </source>
</evidence>
<feature type="transmembrane region" description="Helical" evidence="16">
    <location>
        <begin position="314"/>
        <end position="341"/>
    </location>
</feature>
<dbReference type="InterPro" id="IPR005467">
    <property type="entry name" value="His_kinase_dom"/>
</dbReference>
<dbReference type="Pfam" id="PF00512">
    <property type="entry name" value="HisKA"/>
    <property type="match status" value="1"/>
</dbReference>
<keyword evidence="12" id="KW-0902">Two-component regulatory system</keyword>
<evidence type="ECO:0000256" key="9">
    <source>
        <dbReference type="ARBA" id="ARBA00022777"/>
    </source>
</evidence>
<evidence type="ECO:0000256" key="2">
    <source>
        <dbReference type="ARBA" id="ARBA00004651"/>
    </source>
</evidence>
<dbReference type="Pfam" id="PF02518">
    <property type="entry name" value="HATPase_c"/>
    <property type="match status" value="1"/>
</dbReference>
<feature type="transmembrane region" description="Helical" evidence="16">
    <location>
        <begin position="9"/>
        <end position="26"/>
    </location>
</feature>
<feature type="region of interest" description="Disordered" evidence="15">
    <location>
        <begin position="99"/>
        <end position="127"/>
    </location>
</feature>
<dbReference type="SUPFAM" id="SSF55874">
    <property type="entry name" value="ATPase domain of HSP90 chaperone/DNA topoisomerase II/histidine kinase"/>
    <property type="match status" value="1"/>
</dbReference>
<dbReference type="PANTHER" id="PTHR45528">
    <property type="entry name" value="SENSOR HISTIDINE KINASE CPXA"/>
    <property type="match status" value="1"/>
</dbReference>
<keyword evidence="13 16" id="KW-0472">Membrane</keyword>
<dbReference type="RefSeq" id="WP_111440566.1">
    <property type="nucleotide sequence ID" value="NZ_QKZI01000008.1"/>
</dbReference>
<feature type="transmembrane region" description="Helical" evidence="16">
    <location>
        <begin position="274"/>
        <end position="293"/>
    </location>
</feature>
<keyword evidence="7 16" id="KW-0812">Transmembrane</keyword>
<feature type="transmembrane region" description="Helical" evidence="16">
    <location>
        <begin position="399"/>
        <end position="421"/>
    </location>
</feature>
<dbReference type="PANTHER" id="PTHR45528:SF1">
    <property type="entry name" value="SENSOR HISTIDINE KINASE CPXA"/>
    <property type="match status" value="1"/>
</dbReference>
<organism evidence="18 19">
    <name type="scientific">Psychrobacillus insolitus</name>
    <dbReference type="NCBI Taxonomy" id="1461"/>
    <lineage>
        <taxon>Bacteria</taxon>
        <taxon>Bacillati</taxon>
        <taxon>Bacillota</taxon>
        <taxon>Bacilli</taxon>
        <taxon>Bacillales</taxon>
        <taxon>Bacillaceae</taxon>
        <taxon>Psychrobacillus</taxon>
    </lineage>
</organism>
<evidence type="ECO:0000256" key="5">
    <source>
        <dbReference type="ARBA" id="ARBA00022553"/>
    </source>
</evidence>
<evidence type="ECO:0000256" key="12">
    <source>
        <dbReference type="ARBA" id="ARBA00023012"/>
    </source>
</evidence>
<dbReference type="SUPFAM" id="SSF47384">
    <property type="entry name" value="Homodimeric domain of signal transducing histidine kinase"/>
    <property type="match status" value="1"/>
</dbReference>
<dbReference type="PROSITE" id="PS50109">
    <property type="entry name" value="HIS_KIN"/>
    <property type="match status" value="1"/>
</dbReference>
<evidence type="ECO:0000256" key="6">
    <source>
        <dbReference type="ARBA" id="ARBA00022679"/>
    </source>
</evidence>
<evidence type="ECO:0000256" key="1">
    <source>
        <dbReference type="ARBA" id="ARBA00000085"/>
    </source>
</evidence>
<evidence type="ECO:0000259" key="17">
    <source>
        <dbReference type="PROSITE" id="PS50109"/>
    </source>
</evidence>
<evidence type="ECO:0000256" key="11">
    <source>
        <dbReference type="ARBA" id="ARBA00022989"/>
    </source>
</evidence>
<accession>A0A2W7P9M5</accession>
<dbReference type="InterPro" id="IPR003661">
    <property type="entry name" value="HisK_dim/P_dom"/>
</dbReference>
<dbReference type="SMART" id="SM00387">
    <property type="entry name" value="HATPase_c"/>
    <property type="match status" value="1"/>
</dbReference>
<name>A0A2W7P9M5_9BACI</name>
<sequence>MKHPVSKNILLSVLAVITMFSLFTLIEEGHNFIGTSYFDSESFTNELSDFESSIVPLVLATPDKEEVKKNITVTADEMEEYRNRNGSLESQLESIQQQYASPTGEVTTVTEEATTTTETATATETTNEPFITERDKKMEDITKNFTDDSYIEQKIRLEKEAQVDAYYQSIERVKNDFLIENDNINYDFKNVETGERFTNGDIESNNSFSKEYSSNHGYLKERTTYENVEELWNVQELVGNQLAQFEGTVAIPEASILSGNRAYSYNYFITNQRIFYGALLAGVLAAIAFVLLWRKNGEKFRYDKAEEKYFTFPIDVRIALFFISIFVAISATKELIGFIFYYKGYDLNIITIIVAVLFTALALYQWKWIRTSIGSADWKQSLMYGWLKSLEGFFLKRSIGVQTLILLIVVFFWGFGTMMFFWQPAVIIVWIPATLLIGIPVLIVLLKRMAYLNRVMVKTEEMAKGVIGNKIEEKGKSPIAEHAASLNQLRDRIKSSHSEQAKSERLKTELITNVSHDLRTPLTSIITYTDLLKNPNITDEERASYIAILDKKSMRLKTLIEDLFEVSKMATGNIELDKRKVDLTQLLQQAIAEHQEDIDKSGLEYRVTIGTKPIMSYVDGQKWWRVLDNLIINTLKYALPNTRVYINLDQVDGEAVFVIKNIAKYELGNDINELTERFKRADTSRHTDGSGLGLAIAQSIVDLHGGSLRMEVDGDLFKVIVKIAAI</sequence>
<dbReference type="InterPro" id="IPR036890">
    <property type="entry name" value="HATPase_C_sf"/>
</dbReference>
<dbReference type="EMBL" id="QKZI01000008">
    <property type="protein sequence ID" value="PZX02991.1"/>
    <property type="molecule type" value="Genomic_DNA"/>
</dbReference>
<proteinExistence type="predicted"/>
<comment type="subcellular location">
    <subcellularLocation>
        <location evidence="2">Cell membrane</location>
        <topology evidence="2">Multi-pass membrane protein</topology>
    </subcellularLocation>
</comment>
<keyword evidence="14" id="KW-0175">Coiled coil</keyword>
<keyword evidence="6" id="KW-0808">Transferase</keyword>
<keyword evidence="19" id="KW-1185">Reference proteome</keyword>
<dbReference type="GO" id="GO:0005886">
    <property type="term" value="C:plasma membrane"/>
    <property type="evidence" value="ECO:0007669"/>
    <property type="project" value="UniProtKB-SubCell"/>
</dbReference>
<feature type="compositionally biased region" description="Low complexity" evidence="15">
    <location>
        <begin position="105"/>
        <end position="126"/>
    </location>
</feature>
<evidence type="ECO:0000256" key="4">
    <source>
        <dbReference type="ARBA" id="ARBA00022475"/>
    </source>
</evidence>
<dbReference type="Proteomes" id="UP000248646">
    <property type="component" value="Unassembled WGS sequence"/>
</dbReference>
<keyword evidence="4" id="KW-1003">Cell membrane</keyword>
<keyword evidence="5" id="KW-0597">Phosphoprotein</keyword>
<comment type="catalytic activity">
    <reaction evidence="1">
        <text>ATP + protein L-histidine = ADP + protein N-phospho-L-histidine.</text>
        <dbReference type="EC" id="2.7.13.3"/>
    </reaction>
</comment>
<evidence type="ECO:0000256" key="10">
    <source>
        <dbReference type="ARBA" id="ARBA00022840"/>
    </source>
</evidence>
<evidence type="ECO:0000256" key="15">
    <source>
        <dbReference type="SAM" id="MobiDB-lite"/>
    </source>
</evidence>
<evidence type="ECO:0000256" key="3">
    <source>
        <dbReference type="ARBA" id="ARBA00012438"/>
    </source>
</evidence>
<keyword evidence="11 16" id="KW-1133">Transmembrane helix</keyword>
<dbReference type="FunFam" id="1.10.287.130:FF:000008">
    <property type="entry name" value="Two-component sensor histidine kinase"/>
    <property type="match status" value="1"/>
</dbReference>
<feature type="transmembrane region" description="Helical" evidence="16">
    <location>
        <begin position="347"/>
        <end position="364"/>
    </location>
</feature>
<dbReference type="OrthoDB" id="9792991at2"/>
<dbReference type="EC" id="2.7.13.3" evidence="3"/>
<evidence type="ECO:0000256" key="14">
    <source>
        <dbReference type="SAM" id="Coils"/>
    </source>
</evidence>
<dbReference type="InterPro" id="IPR003594">
    <property type="entry name" value="HATPase_dom"/>
</dbReference>
<comment type="caution">
    <text evidence="18">The sequence shown here is derived from an EMBL/GenBank/DDBJ whole genome shotgun (WGS) entry which is preliminary data.</text>
</comment>
<dbReference type="Gene3D" id="3.30.565.10">
    <property type="entry name" value="Histidine kinase-like ATPase, C-terminal domain"/>
    <property type="match status" value="1"/>
</dbReference>
<feature type="coiled-coil region" evidence="14">
    <location>
        <begin position="64"/>
        <end position="98"/>
    </location>
</feature>
<dbReference type="Gene3D" id="1.10.287.130">
    <property type="match status" value="1"/>
</dbReference>
<dbReference type="GO" id="GO:0005524">
    <property type="term" value="F:ATP binding"/>
    <property type="evidence" value="ECO:0007669"/>
    <property type="project" value="UniProtKB-KW"/>
</dbReference>
<feature type="domain" description="Histidine kinase" evidence="17">
    <location>
        <begin position="513"/>
        <end position="726"/>
    </location>
</feature>
<keyword evidence="8" id="KW-0547">Nucleotide-binding</keyword>
<keyword evidence="10" id="KW-0067">ATP-binding</keyword>
<evidence type="ECO:0000256" key="13">
    <source>
        <dbReference type="ARBA" id="ARBA00023136"/>
    </source>
</evidence>
<gene>
    <name evidence="18" type="ORF">C7437_10887</name>
</gene>
<dbReference type="CDD" id="cd00082">
    <property type="entry name" value="HisKA"/>
    <property type="match status" value="1"/>
</dbReference>
<reference evidence="18 19" key="1">
    <citation type="submission" date="2018-06" db="EMBL/GenBank/DDBJ databases">
        <title>Genomic Encyclopedia of Type Strains, Phase IV (KMG-IV): sequencing the most valuable type-strain genomes for metagenomic binning, comparative biology and taxonomic classification.</title>
        <authorList>
            <person name="Goeker M."/>
        </authorList>
    </citation>
    <scope>NUCLEOTIDE SEQUENCE [LARGE SCALE GENOMIC DNA]</scope>
    <source>
        <strain evidence="18 19">DSM 5</strain>
    </source>
</reference>
<protein>
    <recommendedName>
        <fullName evidence="3">histidine kinase</fullName>
        <ecNumber evidence="3">2.7.13.3</ecNumber>
    </recommendedName>
</protein>
<dbReference type="InterPro" id="IPR036097">
    <property type="entry name" value="HisK_dim/P_sf"/>
</dbReference>
<keyword evidence="9 18" id="KW-0418">Kinase</keyword>
<evidence type="ECO:0000256" key="7">
    <source>
        <dbReference type="ARBA" id="ARBA00022692"/>
    </source>
</evidence>